<keyword evidence="5" id="KW-0963">Cytoplasm</keyword>
<feature type="coiled-coil region" evidence="14">
    <location>
        <begin position="79"/>
        <end position="110"/>
    </location>
</feature>
<keyword evidence="17" id="KW-1185">Reference proteome</keyword>
<evidence type="ECO:0000256" key="2">
    <source>
        <dbReference type="ARBA" id="ARBA00004611"/>
    </source>
</evidence>
<evidence type="ECO:0000256" key="10">
    <source>
        <dbReference type="ARBA" id="ARBA00023242"/>
    </source>
</evidence>
<reference evidence="16 17" key="1">
    <citation type="submission" date="2016-08" db="EMBL/GenBank/DDBJ databases">
        <title>A Parts List for Fungal Cellulosomes Revealed by Comparative Genomics.</title>
        <authorList>
            <consortium name="DOE Joint Genome Institute"/>
            <person name="Haitjema C.H."/>
            <person name="Gilmore S.P."/>
            <person name="Henske J.K."/>
            <person name="Solomon K.V."/>
            <person name="De Groot R."/>
            <person name="Kuo A."/>
            <person name="Mondo S.J."/>
            <person name="Salamov A.A."/>
            <person name="Labutti K."/>
            <person name="Zhao Z."/>
            <person name="Chiniquy J."/>
            <person name="Barry K."/>
            <person name="Brewer H.M."/>
            <person name="Purvine S.O."/>
            <person name="Wright A.T."/>
            <person name="Boxma B."/>
            <person name="Van Alen T."/>
            <person name="Hackstein J.H."/>
            <person name="Baker S.E."/>
            <person name="Grigoriev I.V."/>
            <person name="O'Malley M.A."/>
        </authorList>
    </citation>
    <scope>NUCLEOTIDE SEQUENCE [LARGE SCALE GENOMIC DNA]</scope>
    <source>
        <strain evidence="16 17">G1</strain>
    </source>
</reference>
<gene>
    <name evidence="16" type="ORF">LY90DRAFT_673489</name>
</gene>
<evidence type="ECO:0000256" key="1">
    <source>
        <dbReference type="ARBA" id="ARBA00004123"/>
    </source>
</evidence>
<feature type="coiled-coil region" evidence="14">
    <location>
        <begin position="141"/>
        <end position="228"/>
    </location>
</feature>
<comment type="caution">
    <text evidence="16">The sequence shown here is derived from an EMBL/GenBank/DDBJ whole genome shotgun (WGS) entry which is preliminary data.</text>
</comment>
<keyword evidence="6" id="KW-0282">Flagellum</keyword>
<feature type="coiled-coil region" evidence="14">
    <location>
        <begin position="258"/>
        <end position="342"/>
    </location>
</feature>
<dbReference type="AlphaFoldDB" id="A0A1Y2BDP1"/>
<comment type="function">
    <text evidence="13">Microtubule inner protein (MIP) part of the dynein-decorated doublet microtubules (DMTs) in cilia axoneme, which is required for motile cilia beating. May play a role in the control of meiotic division and germ cell differentiation through regulation of pairing and recombination during meiosis. Required for sperm flagella assembly. May play a role in the assembly and function of the outer dynein arm-docking complex (ODA-DC). ODA-DC mediates outer dynein arms (ODA) binding onto the axonemal doublet microtubules.</text>
</comment>
<comment type="similarity">
    <text evidence="3">Belongs to the MNS1 family.</text>
</comment>
<feature type="coiled-coil region" evidence="14">
    <location>
        <begin position="371"/>
        <end position="518"/>
    </location>
</feature>
<evidence type="ECO:0000256" key="8">
    <source>
        <dbReference type="ARBA" id="ARBA00023069"/>
    </source>
</evidence>
<keyword evidence="11" id="KW-0469">Meiosis</keyword>
<keyword evidence="9" id="KW-0206">Cytoskeleton</keyword>
<keyword evidence="12" id="KW-0966">Cell projection</keyword>
<evidence type="ECO:0000313" key="17">
    <source>
        <dbReference type="Proteomes" id="UP000193920"/>
    </source>
</evidence>
<evidence type="ECO:0000256" key="5">
    <source>
        <dbReference type="ARBA" id="ARBA00022490"/>
    </source>
</evidence>
<evidence type="ECO:0000256" key="7">
    <source>
        <dbReference type="ARBA" id="ARBA00023054"/>
    </source>
</evidence>
<evidence type="ECO:0000256" key="4">
    <source>
        <dbReference type="ARBA" id="ARBA00014813"/>
    </source>
</evidence>
<evidence type="ECO:0000259" key="15">
    <source>
        <dbReference type="Pfam" id="PF13868"/>
    </source>
</evidence>
<dbReference type="GO" id="GO:0005634">
    <property type="term" value="C:nucleus"/>
    <property type="evidence" value="ECO:0007669"/>
    <property type="project" value="UniProtKB-SubCell"/>
</dbReference>
<proteinExistence type="inferred from homology"/>
<feature type="domain" description="Trichohyalin-plectin-homology" evidence="15">
    <location>
        <begin position="137"/>
        <end position="485"/>
    </location>
</feature>
<accession>A0A1Y2BDP1</accession>
<evidence type="ECO:0000256" key="11">
    <source>
        <dbReference type="ARBA" id="ARBA00023254"/>
    </source>
</evidence>
<dbReference type="Pfam" id="PF13868">
    <property type="entry name" value="TPH"/>
    <property type="match status" value="1"/>
</dbReference>
<name>A0A1Y2BDP1_9FUNG</name>
<dbReference type="PANTHER" id="PTHR19265:SF0">
    <property type="entry name" value="MEIOSIS-SPECIFIC NUCLEAR STRUCTURAL PROTEIN 1"/>
    <property type="match status" value="1"/>
</dbReference>
<keyword evidence="10" id="KW-0539">Nucleus</keyword>
<dbReference type="GO" id="GO:0051321">
    <property type="term" value="P:meiotic cell cycle"/>
    <property type="evidence" value="ECO:0007669"/>
    <property type="project" value="UniProtKB-KW"/>
</dbReference>
<comment type="subcellular location">
    <subcellularLocation>
        <location evidence="2">Cytoplasm</location>
        <location evidence="2">Cytoskeleton</location>
        <location evidence="2">Flagellum axoneme</location>
    </subcellularLocation>
    <subcellularLocation>
        <location evidence="1">Nucleus</location>
    </subcellularLocation>
</comment>
<evidence type="ECO:0000256" key="6">
    <source>
        <dbReference type="ARBA" id="ARBA00022846"/>
    </source>
</evidence>
<evidence type="ECO:0000256" key="12">
    <source>
        <dbReference type="ARBA" id="ARBA00023273"/>
    </source>
</evidence>
<dbReference type="OrthoDB" id="197839at2759"/>
<dbReference type="PANTHER" id="PTHR19265">
    <property type="entry name" value="MEIOSIS-SPECIFIC NUCLEAR STRUCTURAL PROTEIN 1"/>
    <property type="match status" value="1"/>
</dbReference>
<dbReference type="STRING" id="1754190.A0A1Y2BDP1"/>
<organism evidence="16 17">
    <name type="scientific">Neocallimastix californiae</name>
    <dbReference type="NCBI Taxonomy" id="1754190"/>
    <lineage>
        <taxon>Eukaryota</taxon>
        <taxon>Fungi</taxon>
        <taxon>Fungi incertae sedis</taxon>
        <taxon>Chytridiomycota</taxon>
        <taxon>Chytridiomycota incertae sedis</taxon>
        <taxon>Neocallimastigomycetes</taxon>
        <taxon>Neocallimastigales</taxon>
        <taxon>Neocallimastigaceae</taxon>
        <taxon>Neocallimastix</taxon>
    </lineage>
</organism>
<dbReference type="Proteomes" id="UP000193920">
    <property type="component" value="Unassembled WGS sequence"/>
</dbReference>
<evidence type="ECO:0000256" key="14">
    <source>
        <dbReference type="SAM" id="Coils"/>
    </source>
</evidence>
<keyword evidence="7 14" id="KW-0175">Coiled coil</keyword>
<protein>
    <recommendedName>
        <fullName evidence="4">Meiosis-specific nuclear structural protein 1</fullName>
    </recommendedName>
</protein>
<evidence type="ECO:0000256" key="9">
    <source>
        <dbReference type="ARBA" id="ARBA00023212"/>
    </source>
</evidence>
<dbReference type="EMBL" id="MCOG01000163">
    <property type="protein sequence ID" value="ORY32660.1"/>
    <property type="molecule type" value="Genomic_DNA"/>
</dbReference>
<keyword evidence="8" id="KW-0969">Cilium</keyword>
<dbReference type="InterPro" id="IPR043597">
    <property type="entry name" value="TPH_dom"/>
</dbReference>
<evidence type="ECO:0000256" key="3">
    <source>
        <dbReference type="ARBA" id="ARBA00009158"/>
    </source>
</evidence>
<dbReference type="InterPro" id="IPR026504">
    <property type="entry name" value="MNS1"/>
</dbReference>
<evidence type="ECO:0000313" key="16">
    <source>
        <dbReference type="EMBL" id="ORY32660.1"/>
    </source>
</evidence>
<sequence length="526" mass="64518">MSSLKNRYVEEDKRFPNYLDLPPYDRGKGHMQYKNVESDYTITNTEKILDQLKQDISASLAQESDSRVENLRKYRKGIAINEEDRLAVLIHEREEMKKKRREEMKKMSEETIDQAEYDLKYHNQIRMKKVLQQVWLNSPELRDLEAKLNLAYANKEREMQKREKRLKEEHIKMEEEKMSKQLLQDYEDFKKEEAEKKVHDFLVSKNYSKELDNQLMEQEQRKIQESQQLSKDKELIDSIVKKVLDEDEKKKQYEIEKRKEFQKEIEEYLQSKQLKKEEEEYILKKEEESINEYNKKKQERKGQFDELKRIRENNKNIIYQKLADEIERNEKEKEMVNQIRIELYQEKQAEREQQEADSLFEKKIRQRIELIEAFQKQILYKKQKLQEEQENEEIYKKQIAKQAEEYKKLELMNEQKRRMKQLEYAKEMERLIKERDQYLENKKKEEEEESRKLDELEKLRLEVVEAERQRLLKEHATQLVGYLPKGVIRDENDLKLFDEKLQKQFEELQITKEKNNRNIPQSSSIF</sequence>
<evidence type="ECO:0000256" key="13">
    <source>
        <dbReference type="ARBA" id="ARBA00046114"/>
    </source>
</evidence>